<reference evidence="2 3" key="1">
    <citation type="submission" date="2018-11" db="EMBL/GenBank/DDBJ databases">
        <title>Rufibacter latericius sp. nov., isolated from water in Baiyang Lake.</title>
        <authorList>
            <person name="Yang Y."/>
        </authorList>
    </citation>
    <scope>NUCLEOTIDE SEQUENCE [LARGE SCALE GENOMIC DNA]</scope>
    <source>
        <strain evidence="2 3">R-22-1c-1</strain>
    </source>
</reference>
<dbReference type="GO" id="GO:0016887">
    <property type="term" value="F:ATP hydrolysis activity"/>
    <property type="evidence" value="ECO:0007669"/>
    <property type="project" value="InterPro"/>
</dbReference>
<proteinExistence type="predicted"/>
<dbReference type="RefSeq" id="WP_123126706.1">
    <property type="nucleotide sequence ID" value="NZ_RJJD01000004.1"/>
</dbReference>
<dbReference type="Proteomes" id="UP000272117">
    <property type="component" value="Unassembled WGS sequence"/>
</dbReference>
<accession>A0A3M9MTL3</accession>
<protein>
    <submittedName>
        <fullName evidence="2">DUF2813 domain-containing protein</fullName>
    </submittedName>
</protein>
<feature type="domain" description="Endonuclease GajA/Old nuclease/RecF-like AAA" evidence="1">
    <location>
        <begin position="1"/>
        <end position="408"/>
    </location>
</feature>
<dbReference type="InterPro" id="IPR027417">
    <property type="entry name" value="P-loop_NTPase"/>
</dbReference>
<evidence type="ECO:0000259" key="1">
    <source>
        <dbReference type="Pfam" id="PF13175"/>
    </source>
</evidence>
<evidence type="ECO:0000313" key="2">
    <source>
        <dbReference type="EMBL" id="RNI28851.1"/>
    </source>
</evidence>
<gene>
    <name evidence="2" type="ORF">EFB08_09495</name>
</gene>
<sequence>MIKEIEIRNFRSIQSVQIPLSPLTVIVGANSTGKSNLVKAIDFLSDVAEVGLQESVYKRGGFDEILPKQYKSLNNNEIYFKINFDLEPPKRWIKLGLPSLSVTYELGFTKRPRNKIKITKESLELNSLLLLSKFIENDLEKSSKNFALDDLEIEKLANSSIKIFRDSRDTIQYKLGFSLESNNLDLFVAWLGLGTFIDKDRRSVLGEKGIEKLFKNILNTIRPGQKKSESLIITSDRALISFNNHLRKLREELISFGRYDLLINELRQEQSISDQKQVSLTGDNIPSVVKNFVSENASGWQRILTTMSNISPYFSDVNSKSLRAGKEYLVFKEIFNGRKVESWEASDGTLRALAILLSIEAHPDNSTIMIEEPEHGLHPWAVRELISHFRDSIEAKEIQIILTTHSQQVLELINKEELLISERDESGTKYLTINSIIDNMEVDMGEIGELWTRGLLKGVPTSKI</sequence>
<dbReference type="InterPro" id="IPR041685">
    <property type="entry name" value="AAA_GajA/Old/RecF-like"/>
</dbReference>
<comment type="caution">
    <text evidence="2">The sequence shown here is derived from an EMBL/GenBank/DDBJ whole genome shotgun (WGS) entry which is preliminary data.</text>
</comment>
<evidence type="ECO:0000313" key="3">
    <source>
        <dbReference type="Proteomes" id="UP000272117"/>
    </source>
</evidence>
<dbReference type="OrthoDB" id="9805802at2"/>
<dbReference type="AlphaFoldDB" id="A0A3M9MTL3"/>
<keyword evidence="3" id="KW-1185">Reference proteome</keyword>
<dbReference type="EMBL" id="RJJD01000004">
    <property type="protein sequence ID" value="RNI28851.1"/>
    <property type="molecule type" value="Genomic_DNA"/>
</dbReference>
<dbReference type="PANTHER" id="PTHR40396">
    <property type="entry name" value="ATPASE-LIKE PROTEIN"/>
    <property type="match status" value="1"/>
</dbReference>
<dbReference type="Pfam" id="PF13175">
    <property type="entry name" value="AAA_15"/>
    <property type="match status" value="1"/>
</dbReference>
<dbReference type="SUPFAM" id="SSF52540">
    <property type="entry name" value="P-loop containing nucleoside triphosphate hydrolases"/>
    <property type="match status" value="1"/>
</dbReference>
<dbReference type="GO" id="GO:0005524">
    <property type="term" value="F:ATP binding"/>
    <property type="evidence" value="ECO:0007669"/>
    <property type="project" value="InterPro"/>
</dbReference>
<dbReference type="PANTHER" id="PTHR40396:SF1">
    <property type="entry name" value="ATPASE AAA-TYPE CORE DOMAIN-CONTAINING PROTEIN"/>
    <property type="match status" value="1"/>
</dbReference>
<organism evidence="2 3">
    <name type="scientific">Rufibacter latericius</name>
    <dbReference type="NCBI Taxonomy" id="2487040"/>
    <lineage>
        <taxon>Bacteria</taxon>
        <taxon>Pseudomonadati</taxon>
        <taxon>Bacteroidota</taxon>
        <taxon>Cytophagia</taxon>
        <taxon>Cytophagales</taxon>
        <taxon>Hymenobacteraceae</taxon>
        <taxon>Rufibacter</taxon>
    </lineage>
</organism>
<dbReference type="Gene3D" id="3.40.50.300">
    <property type="entry name" value="P-loop containing nucleotide triphosphate hydrolases"/>
    <property type="match status" value="2"/>
</dbReference>
<name>A0A3M9MTL3_9BACT</name>